<dbReference type="SUPFAM" id="SSF52540">
    <property type="entry name" value="P-loop containing nucleoside triphosphate hydrolases"/>
    <property type="match status" value="1"/>
</dbReference>
<dbReference type="Gene3D" id="1.10.8.430">
    <property type="entry name" value="Helical domain of apoptotic protease-activating factors"/>
    <property type="match status" value="1"/>
</dbReference>
<dbReference type="InterPro" id="IPR036388">
    <property type="entry name" value="WH-like_DNA-bd_sf"/>
</dbReference>
<evidence type="ECO:0000256" key="4">
    <source>
        <dbReference type="ARBA" id="ARBA00022741"/>
    </source>
</evidence>
<dbReference type="PANTHER" id="PTHR36766:SF70">
    <property type="entry name" value="DISEASE RESISTANCE PROTEIN RGA4"/>
    <property type="match status" value="1"/>
</dbReference>
<dbReference type="InterPro" id="IPR038005">
    <property type="entry name" value="RX-like_CC"/>
</dbReference>
<evidence type="ECO:0000256" key="5">
    <source>
        <dbReference type="ARBA" id="ARBA00022821"/>
    </source>
</evidence>
<dbReference type="GO" id="GO:0005524">
    <property type="term" value="F:ATP binding"/>
    <property type="evidence" value="ECO:0007669"/>
    <property type="project" value="UniProtKB-KW"/>
</dbReference>
<dbReference type="GO" id="GO:0051707">
    <property type="term" value="P:response to other organism"/>
    <property type="evidence" value="ECO:0007669"/>
    <property type="project" value="UniProtKB-ARBA"/>
</dbReference>
<dbReference type="Gene3D" id="1.20.5.4130">
    <property type="match status" value="1"/>
</dbReference>
<protein>
    <submittedName>
        <fullName evidence="11">Uncharacterized protein</fullName>
    </submittedName>
</protein>
<dbReference type="InterPro" id="IPR002182">
    <property type="entry name" value="NB-ARC"/>
</dbReference>
<dbReference type="InterPro" id="IPR041118">
    <property type="entry name" value="Rx_N"/>
</dbReference>
<feature type="non-terminal residue" evidence="11">
    <location>
        <position position="1157"/>
    </location>
</feature>
<dbReference type="InterPro" id="IPR032675">
    <property type="entry name" value="LRR_dom_sf"/>
</dbReference>
<evidence type="ECO:0000256" key="6">
    <source>
        <dbReference type="ARBA" id="ARBA00022840"/>
    </source>
</evidence>
<reference evidence="11 12" key="1">
    <citation type="journal article" date="2013" name="Proc. Natl. Acad. Sci. U.S.A.">
        <title>Fine-scale variation in meiotic recombination in Mimulus inferred from population shotgun sequencing.</title>
        <authorList>
            <person name="Hellsten U."/>
            <person name="Wright K.M."/>
            <person name="Jenkins J."/>
            <person name="Shu S."/>
            <person name="Yuan Y."/>
            <person name="Wessler S.R."/>
            <person name="Schmutz J."/>
            <person name="Willis J.H."/>
            <person name="Rokhsar D.S."/>
        </authorList>
    </citation>
    <scope>NUCLEOTIDE SEQUENCE [LARGE SCALE GENOMIC DNA]</scope>
    <source>
        <strain evidence="12">cv. DUN x IM62</strain>
    </source>
</reference>
<dbReference type="SUPFAM" id="SSF52047">
    <property type="entry name" value="RNI-like"/>
    <property type="match status" value="1"/>
</dbReference>
<feature type="domain" description="Disease resistance protein winged helix" evidence="9">
    <location>
        <begin position="428"/>
        <end position="493"/>
    </location>
</feature>
<comment type="similarity">
    <text evidence="1">Belongs to the disease resistance NB-LRR family.</text>
</comment>
<dbReference type="Proteomes" id="UP000030748">
    <property type="component" value="Unassembled WGS sequence"/>
</dbReference>
<dbReference type="PRINTS" id="PR00364">
    <property type="entry name" value="DISEASERSIST"/>
</dbReference>
<gene>
    <name evidence="11" type="ORF">MIMGU_mgv1a025874mg</name>
</gene>
<dbReference type="Pfam" id="PF18052">
    <property type="entry name" value="Rx_N"/>
    <property type="match status" value="1"/>
</dbReference>
<feature type="domain" description="R13L1/DRL21-like LRR repeat region" evidence="10">
    <location>
        <begin position="650"/>
        <end position="775"/>
    </location>
</feature>
<dbReference type="GO" id="GO:0043531">
    <property type="term" value="F:ADP binding"/>
    <property type="evidence" value="ECO:0007669"/>
    <property type="project" value="InterPro"/>
</dbReference>
<dbReference type="SUPFAM" id="SSF52058">
    <property type="entry name" value="L domain-like"/>
    <property type="match status" value="1"/>
</dbReference>
<keyword evidence="4" id="KW-0547">Nucleotide-binding</keyword>
<sequence length="1157" mass="130599">MAAEAVLGAAVKVLLQNLISVSGEQISLVRYFKKDLKKLRDSVSTIQSFLNDADKKQVNDEAVKQWLKKLESVAYDADNVLDELHYQHKKIRAQRKMKKKVRDFFPYPIRHPEIARKIKKINKYLKEINDEANNYGLQKAVVGAYAPVDGPLGPSAGVETNSFGNDSIFLGRENDVSEIVKKVTTIPNDQVFSILPIVGMCGVGKSTVAREVFDHETIKSYFTKRFWVNVSENFDDVILLNKILTSLKGKHVELGNKEALLEKLQKYLKTKRFLLVLDDVRNGSQEKWDDFINSLRIISYGTGNGIIVTTRLENVASLVKTLPIHRLNNLSDDECWSIIKAKAVGQGNIPSECKHVGLSIAKRCQGLPLVAKMVGGLLHDKSVDEWQSIGKDWLSELGDENSISKILKLSFDHLSSPSLKSCFAYCSIYPKGFHLNRERLVEMWMAEGFLGGNDDMEILGNKFFNQLLENSLLLQVMRKNDYYYMHDLVHDLASSILNSSDQVRYIGFQSINGDSRDILKENASYLRSLLLNDKMCALMFSEFKSLHVLILIHNFREELPSSIGELIHLRCLDISGTVIKCLPNSIGELYHLQTLRAPKVLKKLPDVVKHLISLRHLHIPQIELPPEMGRLTSLRTLPYFGVSNEKGYGIGELGSLSLQGQLKIYNLEKVHDKDVAKSADLLRKPNILKLTLEWSSVVTLEWSPGNRDNEGVLEGLEPHPNLRSLYVCGFRGRFLPSWCSMLNNLTEIGLEDCKDCEQVPTLGHLPHLKNLYLINLRKVKSIGSSFYGIENCSTSGNTITVFPALERLELVEMWRLTEWLEAELMPNPTENRRQSDQVVLVVFPCLEHLMVKDCGQLKSAPSHFPCLKELVIYKMHRGLPLWNICGIKLFSLTILRIDLINGLVCLPGWLFRNNKNLSELWVSCCPKLRELPGDLHNLTALEILSIDDCPNLKTIAYRHESDNEKLLGLSCLRQLSITNCGGLTHLASEMIESCAPSIEKVELRYLSNLRVHMGMLIGSLQKMSRLSVLTICGVKMISADVTVNVTAKYLRILQLEGVGHSGELPDQIQHLTAVSSLYLSYFGEMEELPEWIGNNNNLSSSLRILSLCHCNKLRRLPSKEAMLRLTKLTKLCISRCPMQITANPASCLDNYSHPPQL</sequence>
<evidence type="ECO:0000313" key="11">
    <source>
        <dbReference type="EMBL" id="EYU17618.1"/>
    </source>
</evidence>
<accession>A0A022PS21</accession>
<dbReference type="InterPro" id="IPR042197">
    <property type="entry name" value="Apaf_helical"/>
</dbReference>
<name>A0A022PS21_ERYGU</name>
<dbReference type="PANTHER" id="PTHR36766">
    <property type="entry name" value="PLANT BROAD-SPECTRUM MILDEW RESISTANCE PROTEIN RPW8"/>
    <property type="match status" value="1"/>
</dbReference>
<evidence type="ECO:0000259" key="10">
    <source>
        <dbReference type="Pfam" id="PF25019"/>
    </source>
</evidence>
<keyword evidence="2" id="KW-0433">Leucine-rich repeat</keyword>
<evidence type="ECO:0000256" key="2">
    <source>
        <dbReference type="ARBA" id="ARBA00022614"/>
    </source>
</evidence>
<keyword evidence="12" id="KW-1185">Reference proteome</keyword>
<dbReference type="Gene3D" id="1.10.10.10">
    <property type="entry name" value="Winged helix-like DNA-binding domain superfamily/Winged helix DNA-binding domain"/>
    <property type="match status" value="1"/>
</dbReference>
<dbReference type="EMBL" id="KI632366">
    <property type="protein sequence ID" value="EYU17618.1"/>
    <property type="molecule type" value="Genomic_DNA"/>
</dbReference>
<dbReference type="eggNOG" id="KOG4658">
    <property type="taxonomic scope" value="Eukaryota"/>
</dbReference>
<keyword evidence="6" id="KW-0067">ATP-binding</keyword>
<feature type="domain" description="Disease resistance N-terminal" evidence="8">
    <location>
        <begin position="10"/>
        <end position="98"/>
    </location>
</feature>
<feature type="domain" description="NB-ARC" evidence="7">
    <location>
        <begin position="173"/>
        <end position="344"/>
    </location>
</feature>
<dbReference type="Pfam" id="PF25019">
    <property type="entry name" value="LRR_R13L1-DRL21"/>
    <property type="match status" value="1"/>
</dbReference>
<evidence type="ECO:0000259" key="9">
    <source>
        <dbReference type="Pfam" id="PF23559"/>
    </source>
</evidence>
<evidence type="ECO:0000256" key="1">
    <source>
        <dbReference type="ARBA" id="ARBA00008894"/>
    </source>
</evidence>
<dbReference type="CDD" id="cd14798">
    <property type="entry name" value="RX-CC_like"/>
    <property type="match status" value="1"/>
</dbReference>
<keyword evidence="3" id="KW-0677">Repeat</keyword>
<evidence type="ECO:0000259" key="8">
    <source>
        <dbReference type="Pfam" id="PF18052"/>
    </source>
</evidence>
<dbReference type="GO" id="GO:0006952">
    <property type="term" value="P:defense response"/>
    <property type="evidence" value="ECO:0007669"/>
    <property type="project" value="UniProtKB-KW"/>
</dbReference>
<keyword evidence="5" id="KW-0611">Plant defense</keyword>
<dbReference type="InterPro" id="IPR058922">
    <property type="entry name" value="WHD_DRP"/>
</dbReference>
<organism evidence="11 12">
    <name type="scientific">Erythranthe guttata</name>
    <name type="common">Yellow monkey flower</name>
    <name type="synonym">Mimulus guttatus</name>
    <dbReference type="NCBI Taxonomy" id="4155"/>
    <lineage>
        <taxon>Eukaryota</taxon>
        <taxon>Viridiplantae</taxon>
        <taxon>Streptophyta</taxon>
        <taxon>Embryophyta</taxon>
        <taxon>Tracheophyta</taxon>
        <taxon>Spermatophyta</taxon>
        <taxon>Magnoliopsida</taxon>
        <taxon>eudicotyledons</taxon>
        <taxon>Gunneridae</taxon>
        <taxon>Pentapetalae</taxon>
        <taxon>asterids</taxon>
        <taxon>lamiids</taxon>
        <taxon>Lamiales</taxon>
        <taxon>Phrymaceae</taxon>
        <taxon>Erythranthe</taxon>
    </lineage>
</organism>
<evidence type="ECO:0000313" key="12">
    <source>
        <dbReference type="Proteomes" id="UP000030748"/>
    </source>
</evidence>
<dbReference type="Pfam" id="PF00931">
    <property type="entry name" value="NB-ARC"/>
    <property type="match status" value="1"/>
</dbReference>
<dbReference type="Pfam" id="PF23559">
    <property type="entry name" value="WHD_DRP"/>
    <property type="match status" value="1"/>
</dbReference>
<dbReference type="InterPro" id="IPR056789">
    <property type="entry name" value="LRR_R13L1-DRL21"/>
</dbReference>
<dbReference type="InterPro" id="IPR027417">
    <property type="entry name" value="P-loop_NTPase"/>
</dbReference>
<dbReference type="Gene3D" id="3.80.10.10">
    <property type="entry name" value="Ribonuclease Inhibitor"/>
    <property type="match status" value="3"/>
</dbReference>
<evidence type="ECO:0000259" key="7">
    <source>
        <dbReference type="Pfam" id="PF00931"/>
    </source>
</evidence>
<dbReference type="AlphaFoldDB" id="A0A022PS21"/>
<dbReference type="Gene3D" id="3.40.50.300">
    <property type="entry name" value="P-loop containing nucleotide triphosphate hydrolases"/>
    <property type="match status" value="1"/>
</dbReference>
<proteinExistence type="inferred from homology"/>
<evidence type="ECO:0000256" key="3">
    <source>
        <dbReference type="ARBA" id="ARBA00022737"/>
    </source>
</evidence>